<dbReference type="AlphaFoldDB" id="A0A1J4KFJ7"/>
<dbReference type="SUPFAM" id="SSF48371">
    <property type="entry name" value="ARM repeat"/>
    <property type="match status" value="1"/>
</dbReference>
<dbReference type="RefSeq" id="XP_068362840.1">
    <property type="nucleotide sequence ID" value="XM_068501897.1"/>
</dbReference>
<dbReference type="VEuPathDB" id="TrichDB:TRFO_21327"/>
<evidence type="ECO:0000313" key="1">
    <source>
        <dbReference type="EMBL" id="OHT09704.1"/>
    </source>
</evidence>
<dbReference type="EMBL" id="MLAK01000632">
    <property type="protein sequence ID" value="OHT09704.1"/>
    <property type="molecule type" value="Genomic_DNA"/>
</dbReference>
<accession>A0A1J4KFJ7</accession>
<gene>
    <name evidence="1" type="ORF">TRFO_21327</name>
</gene>
<organism evidence="1 2">
    <name type="scientific">Tritrichomonas foetus</name>
    <dbReference type="NCBI Taxonomy" id="1144522"/>
    <lineage>
        <taxon>Eukaryota</taxon>
        <taxon>Metamonada</taxon>
        <taxon>Parabasalia</taxon>
        <taxon>Tritrichomonadida</taxon>
        <taxon>Tritrichomonadidae</taxon>
        <taxon>Tritrichomonas</taxon>
    </lineage>
</organism>
<name>A0A1J4KFJ7_9EUKA</name>
<evidence type="ECO:0000313" key="2">
    <source>
        <dbReference type="Proteomes" id="UP000179807"/>
    </source>
</evidence>
<keyword evidence="2" id="KW-1185">Reference proteome</keyword>
<dbReference type="Proteomes" id="UP000179807">
    <property type="component" value="Unassembled WGS sequence"/>
</dbReference>
<dbReference type="OrthoDB" id="10568874at2759"/>
<comment type="caution">
    <text evidence="1">The sequence shown here is derived from an EMBL/GenBank/DDBJ whole genome shotgun (WGS) entry which is preliminary data.</text>
</comment>
<dbReference type="GeneID" id="94836601"/>
<sequence>MADSEDLLDYLELFHFAVRIIGEDLNFLDIFRTGLAKILRSRVERFISELPANAPSTPRLTETSFVHSEAYSQLLTQITNQLRSIIDSIRKAKLWIPQGTGGQHSDPVAIVSNVVDSKKWGIEELHILRSIPTEKLTFSPELTLYYTSLFKASMSSDHFTRLFSYALLRSAPQLFDPRHFFNVLKDALKVWNSQEVTFEFAACLALLMNSICELIQNILDDDIEELIYGLIETIPKSKNFSLLMDFDPTFKWILKSLPMEAIKRVLDSSLDLLKQGSHSHLCLICRSISRGIFGFDVLIPALEASLPFIHEWSKSTRKEAKLLFGTLVTRLPQNVIDEILNLLSKTFLNENEGPTAVLVFSDFIINYMLNTTAPFHEELFDSVQKMMQTISNNTDYNQSKSNLIDSMFAKNESEAAERIFAALCANPVRFLLSVEKCTDKTIFYLPYKSSRTTLYNVLFSPNETSLLSNEEVSKSCNNFLSFASKIDEIDPLMFSVAQIETYLRVSLWPAVLHDFVSKIENPTEEMKYFIIKILYTIAIREATPDIIYDFSEFLSLPRFETEYSEMIRTINSILEKRPTHFEILKSKAPTTANEIFIVGSKTLVGLSLLFQYTIWSEPGSLFACFKRSRINSAEWFAYVSSSLFVSIFENPVEIVESTILKYSNESPLYFVWFAVVILKKLYQDWLDKIADEDFTELVRLMLYPKITEGFTEDDIVYANELHKKYQEMFHRFYNIINDHI</sequence>
<protein>
    <submittedName>
        <fullName evidence="1">Uncharacterized protein</fullName>
    </submittedName>
</protein>
<proteinExistence type="predicted"/>
<dbReference type="InterPro" id="IPR016024">
    <property type="entry name" value="ARM-type_fold"/>
</dbReference>
<reference evidence="1" key="1">
    <citation type="submission" date="2016-10" db="EMBL/GenBank/DDBJ databases">
        <authorList>
            <person name="Benchimol M."/>
            <person name="Almeida L.G."/>
            <person name="Vasconcelos A.T."/>
            <person name="Perreira-Neves A."/>
            <person name="Rosa I.A."/>
            <person name="Tasca T."/>
            <person name="Bogo M.R."/>
            <person name="de Souza W."/>
        </authorList>
    </citation>
    <scope>NUCLEOTIDE SEQUENCE [LARGE SCALE GENOMIC DNA]</scope>
    <source>
        <strain evidence="1">K</strain>
    </source>
</reference>